<dbReference type="Proteomes" id="UP000261284">
    <property type="component" value="Unassembled WGS sequence"/>
</dbReference>
<dbReference type="EMBL" id="QTJU01000001">
    <property type="protein sequence ID" value="RFM30646.1"/>
    <property type="molecule type" value="Genomic_DNA"/>
</dbReference>
<evidence type="ECO:0000313" key="2">
    <source>
        <dbReference type="Proteomes" id="UP000261284"/>
    </source>
</evidence>
<sequence>MTGIDSVQLKEVIVHKVGNPTRSEILKLSANPLTLNDEIVSGLLTKYFLGAFNENEQYRFTHISDLQLNEVYHYIFQIFEDAKNFLPNSALLANFLYSKSTHVKVKEGEFYVAHFDNVPFDGDYVQAIGMFKSETKETFLRVFPHGQSLEVIHEEGVNINKLDKGCLVFKKNTTEGYVACVVDNTNKQSDAQYWIKDFLQVEPYADSYHNTNNTLGMCKQFITKEYAEKFDVSKSDQIDLLNRSMDYFKNNESFTLESFAQEVIHHEEVVDAFRDYKQTYESAKNVVIEDEFDIHLSAVQKQAKQFKTVLKLDKNFHVYIHGRRDLIERGYDELSDKKFYKLYYDEEN</sequence>
<dbReference type="RefSeq" id="WP_116846401.1">
    <property type="nucleotide sequence ID" value="NZ_QTJU01000001.1"/>
</dbReference>
<protein>
    <submittedName>
        <fullName evidence="1">Nucleoid-associated protein</fullName>
    </submittedName>
</protein>
<name>A0A3E1NRT9_9BACT</name>
<keyword evidence="2" id="KW-1185">Reference proteome</keyword>
<proteinExistence type="predicted"/>
<gene>
    <name evidence="1" type="ORF">DXN05_04900</name>
</gene>
<reference evidence="1 2" key="1">
    <citation type="submission" date="2018-08" db="EMBL/GenBank/DDBJ databases">
        <title>Chitinophagaceae sp. K23C18032701, a novel bacterium isolated from forest soil.</title>
        <authorList>
            <person name="Wang C."/>
        </authorList>
    </citation>
    <scope>NUCLEOTIDE SEQUENCE [LARGE SCALE GENOMIC DNA]</scope>
    <source>
        <strain evidence="1 2">K23C18032701</strain>
    </source>
</reference>
<comment type="caution">
    <text evidence="1">The sequence shown here is derived from an EMBL/GenBank/DDBJ whole genome shotgun (WGS) entry which is preliminary data.</text>
</comment>
<dbReference type="OrthoDB" id="9153118at2"/>
<dbReference type="AlphaFoldDB" id="A0A3E1NRT9"/>
<accession>A0A3E1NRT9</accession>
<dbReference type="GO" id="GO:0009295">
    <property type="term" value="C:nucleoid"/>
    <property type="evidence" value="ECO:0007669"/>
    <property type="project" value="InterPro"/>
</dbReference>
<evidence type="ECO:0000313" key="1">
    <source>
        <dbReference type="EMBL" id="RFM30646.1"/>
    </source>
</evidence>
<organism evidence="1 2">
    <name type="scientific">Deminuibacter soli</name>
    <dbReference type="NCBI Taxonomy" id="2291815"/>
    <lineage>
        <taxon>Bacteria</taxon>
        <taxon>Pseudomonadati</taxon>
        <taxon>Bacteroidota</taxon>
        <taxon>Chitinophagia</taxon>
        <taxon>Chitinophagales</taxon>
        <taxon>Chitinophagaceae</taxon>
        <taxon>Deminuibacter</taxon>
    </lineage>
</organism>
<dbReference type="InterPro" id="IPR007358">
    <property type="entry name" value="Nucleoid_associated_NdpA"/>
</dbReference>
<dbReference type="Pfam" id="PF04245">
    <property type="entry name" value="NA37"/>
    <property type="match status" value="1"/>
</dbReference>